<evidence type="ECO:0000313" key="2">
    <source>
        <dbReference type="Proteomes" id="UP001224775"/>
    </source>
</evidence>
<accession>A0AAD8YJ95</accession>
<evidence type="ECO:0000313" key="1">
    <source>
        <dbReference type="EMBL" id="KAK1747609.1"/>
    </source>
</evidence>
<dbReference type="Proteomes" id="UP001224775">
    <property type="component" value="Unassembled WGS sequence"/>
</dbReference>
<organism evidence="1 2">
    <name type="scientific">Skeletonema marinoi</name>
    <dbReference type="NCBI Taxonomy" id="267567"/>
    <lineage>
        <taxon>Eukaryota</taxon>
        <taxon>Sar</taxon>
        <taxon>Stramenopiles</taxon>
        <taxon>Ochrophyta</taxon>
        <taxon>Bacillariophyta</taxon>
        <taxon>Coscinodiscophyceae</taxon>
        <taxon>Thalassiosirophycidae</taxon>
        <taxon>Thalassiosirales</taxon>
        <taxon>Skeletonemataceae</taxon>
        <taxon>Skeletonema</taxon>
        <taxon>Skeletonema marinoi-dohrnii complex</taxon>
    </lineage>
</organism>
<name>A0AAD8YJ95_9STRA</name>
<proteinExistence type="predicted"/>
<comment type="caution">
    <text evidence="1">The sequence shown here is derived from an EMBL/GenBank/DDBJ whole genome shotgun (WGS) entry which is preliminary data.</text>
</comment>
<sequence length="44" mass="5224">MTTEEVWWYILPSRNFHGTSNHTIQTLTSSEKNYLSRVILPMLQ</sequence>
<keyword evidence="2" id="KW-1185">Reference proteome</keyword>
<reference evidence="1" key="1">
    <citation type="submission" date="2023-06" db="EMBL/GenBank/DDBJ databases">
        <title>Survivors Of The Sea: Transcriptome response of Skeletonema marinoi to long-term dormancy.</title>
        <authorList>
            <person name="Pinder M.I.M."/>
            <person name="Kourtchenko O."/>
            <person name="Robertson E.K."/>
            <person name="Larsson T."/>
            <person name="Maumus F."/>
            <person name="Osuna-Cruz C.M."/>
            <person name="Vancaester E."/>
            <person name="Stenow R."/>
            <person name="Vandepoele K."/>
            <person name="Ploug H."/>
            <person name="Bruchert V."/>
            <person name="Godhe A."/>
            <person name="Topel M."/>
        </authorList>
    </citation>
    <scope>NUCLEOTIDE SEQUENCE</scope>
    <source>
        <strain evidence="1">R05AC</strain>
    </source>
</reference>
<protein>
    <submittedName>
        <fullName evidence="1">Uncharacterized protein</fullName>
    </submittedName>
</protein>
<dbReference type="AlphaFoldDB" id="A0AAD8YJ95"/>
<dbReference type="EMBL" id="JATAAI010000002">
    <property type="protein sequence ID" value="KAK1747609.1"/>
    <property type="molecule type" value="Genomic_DNA"/>
</dbReference>
<gene>
    <name evidence="1" type="ORF">QTG54_001572</name>
</gene>